<protein>
    <recommendedName>
        <fullName evidence="11">Potassium-transporting ATPase KdpC subunit</fullName>
    </recommendedName>
    <alternativeName>
        <fullName evidence="11">ATP phosphohydrolase [potassium-transporting] C chain</fullName>
    </alternativeName>
    <alternativeName>
        <fullName evidence="11">Potassium-binding and translocating subunit C</fullName>
    </alternativeName>
    <alternativeName>
        <fullName evidence="11">Potassium-translocating ATPase C chain</fullName>
    </alternativeName>
</protein>
<comment type="similarity">
    <text evidence="11">Belongs to the KdpC family.</text>
</comment>
<keyword evidence="2 11" id="KW-1003">Cell membrane</keyword>
<evidence type="ECO:0000256" key="5">
    <source>
        <dbReference type="ARBA" id="ARBA00022741"/>
    </source>
</evidence>
<keyword evidence="9 11" id="KW-0406">Ion transport</keyword>
<accession>A0A1C6STK0</accession>
<feature type="transmembrane region" description="Helical" evidence="11">
    <location>
        <begin position="12"/>
        <end position="35"/>
    </location>
</feature>
<keyword evidence="14" id="KW-1185">Reference proteome</keyword>
<keyword evidence="10 11" id="KW-0472">Membrane</keyword>
<dbReference type="Proteomes" id="UP000199413">
    <property type="component" value="Unassembled WGS sequence"/>
</dbReference>
<dbReference type="RefSeq" id="WP_091344375.1">
    <property type="nucleotide sequence ID" value="NZ_FMHV01000002.1"/>
</dbReference>
<proteinExistence type="inferred from homology"/>
<gene>
    <name evidence="11" type="primary">kdpC</name>
    <name evidence="13" type="ORF">GA0070624_4612</name>
</gene>
<evidence type="ECO:0000256" key="8">
    <source>
        <dbReference type="ARBA" id="ARBA00022989"/>
    </source>
</evidence>
<keyword evidence="4 11" id="KW-0812">Transmembrane</keyword>
<dbReference type="PANTHER" id="PTHR30042">
    <property type="entry name" value="POTASSIUM-TRANSPORTING ATPASE C CHAIN"/>
    <property type="match status" value="1"/>
</dbReference>
<dbReference type="EMBL" id="FMHV01000002">
    <property type="protein sequence ID" value="SCL32964.1"/>
    <property type="molecule type" value="Genomic_DNA"/>
</dbReference>
<evidence type="ECO:0000256" key="2">
    <source>
        <dbReference type="ARBA" id="ARBA00022475"/>
    </source>
</evidence>
<keyword evidence="8 11" id="KW-1133">Transmembrane helix</keyword>
<evidence type="ECO:0000313" key="14">
    <source>
        <dbReference type="Proteomes" id="UP000199413"/>
    </source>
</evidence>
<dbReference type="GO" id="GO:0005886">
    <property type="term" value="C:plasma membrane"/>
    <property type="evidence" value="ECO:0007669"/>
    <property type="project" value="UniProtKB-SubCell"/>
</dbReference>
<evidence type="ECO:0000256" key="7">
    <source>
        <dbReference type="ARBA" id="ARBA00022958"/>
    </source>
</evidence>
<keyword evidence="5 11" id="KW-0547">Nucleotide-binding</keyword>
<comment type="subunit">
    <text evidence="11">The system is composed of three essential subunits: KdpA, KdpB and KdpC.</text>
</comment>
<reference evidence="14" key="1">
    <citation type="submission" date="2016-06" db="EMBL/GenBank/DDBJ databases">
        <authorList>
            <person name="Varghese N."/>
            <person name="Submissions Spin"/>
        </authorList>
    </citation>
    <scope>NUCLEOTIDE SEQUENCE [LARGE SCALE GENOMIC DNA]</scope>
    <source>
        <strain evidence="14">DSM 45431</strain>
    </source>
</reference>
<evidence type="ECO:0000256" key="4">
    <source>
        <dbReference type="ARBA" id="ARBA00022692"/>
    </source>
</evidence>
<keyword evidence="3 11" id="KW-0633">Potassium transport</keyword>
<evidence type="ECO:0000256" key="12">
    <source>
        <dbReference type="SAM" id="MobiDB-lite"/>
    </source>
</evidence>
<sequence length="293" mass="30192">MRLPTWLAQHLAALRALLVFTVLLGLAYPLALVAVGRLPGLNDKADGSLVTVNGKTVGSALIGQAFTDADGNPVPRYFQSRPSAAGDGYDPTSTAASNLGPESVVDTIAPNPDDSTQSLLTQVCVRSKAIGELDGVDGRRPYCTPDGVGAVLAVFHANGLTGAITRVVSVNQVAPATPFISSYQGVPVELAKPGEDYVAAGGLITPVRGDAPAHPAVPADAVTASGSGLDPHISPAYAELQVTRVARERHADPAEIRRLVAEHTDGRALGFMGAPGVDVLELNVALDKKYPVG</sequence>
<evidence type="ECO:0000256" key="11">
    <source>
        <dbReference type="HAMAP-Rule" id="MF_00276"/>
    </source>
</evidence>
<evidence type="ECO:0000256" key="6">
    <source>
        <dbReference type="ARBA" id="ARBA00022840"/>
    </source>
</evidence>
<comment type="subcellular location">
    <subcellularLocation>
        <location evidence="11">Cell membrane</location>
        <topology evidence="11">Single-pass membrane protein</topology>
    </subcellularLocation>
</comment>
<evidence type="ECO:0000256" key="1">
    <source>
        <dbReference type="ARBA" id="ARBA00022448"/>
    </source>
</evidence>
<evidence type="ECO:0000313" key="13">
    <source>
        <dbReference type="EMBL" id="SCL32964.1"/>
    </source>
</evidence>
<evidence type="ECO:0000256" key="3">
    <source>
        <dbReference type="ARBA" id="ARBA00022538"/>
    </source>
</evidence>
<dbReference type="PANTHER" id="PTHR30042:SF2">
    <property type="entry name" value="POTASSIUM-TRANSPORTING ATPASE KDPC SUBUNIT"/>
    <property type="match status" value="1"/>
</dbReference>
<keyword evidence="1 11" id="KW-0813">Transport</keyword>
<dbReference type="GO" id="GO:0008556">
    <property type="term" value="F:P-type potassium transmembrane transporter activity"/>
    <property type="evidence" value="ECO:0007669"/>
    <property type="project" value="InterPro"/>
</dbReference>
<dbReference type="HAMAP" id="MF_00276">
    <property type="entry name" value="KdpC"/>
    <property type="match status" value="1"/>
</dbReference>
<dbReference type="GO" id="GO:0005524">
    <property type="term" value="F:ATP binding"/>
    <property type="evidence" value="ECO:0007669"/>
    <property type="project" value="UniProtKB-UniRule"/>
</dbReference>
<dbReference type="OrthoDB" id="9788285at2"/>
<dbReference type="AlphaFoldDB" id="A0A1C6STK0"/>
<organism evidence="13 14">
    <name type="scientific">Micromonospora rhizosphaerae</name>
    <dbReference type="NCBI Taxonomy" id="568872"/>
    <lineage>
        <taxon>Bacteria</taxon>
        <taxon>Bacillati</taxon>
        <taxon>Actinomycetota</taxon>
        <taxon>Actinomycetes</taxon>
        <taxon>Micromonosporales</taxon>
        <taxon>Micromonosporaceae</taxon>
        <taxon>Micromonospora</taxon>
    </lineage>
</organism>
<keyword evidence="7 11" id="KW-0630">Potassium</keyword>
<evidence type="ECO:0000256" key="10">
    <source>
        <dbReference type="ARBA" id="ARBA00023136"/>
    </source>
</evidence>
<dbReference type="Pfam" id="PF02669">
    <property type="entry name" value="KdpC"/>
    <property type="match status" value="2"/>
</dbReference>
<feature type="region of interest" description="Disordered" evidence="12">
    <location>
        <begin position="79"/>
        <end position="102"/>
    </location>
</feature>
<name>A0A1C6STK0_9ACTN</name>
<comment type="function">
    <text evidence="11">Part of the high-affinity ATP-driven potassium transport (or Kdp) system, which catalyzes the hydrolysis of ATP coupled with the electrogenic transport of potassium into the cytoplasm. This subunit acts as a catalytic chaperone that increases the ATP-binding affinity of the ATP-hydrolyzing subunit KdpB by the formation of a transient KdpB/KdpC/ATP ternary complex.</text>
</comment>
<keyword evidence="6 11" id="KW-0067">ATP-binding</keyword>
<evidence type="ECO:0000256" key="9">
    <source>
        <dbReference type="ARBA" id="ARBA00023065"/>
    </source>
</evidence>
<dbReference type="STRING" id="568872.GA0070624_4612"/>
<dbReference type="InterPro" id="IPR003820">
    <property type="entry name" value="KdpC"/>
</dbReference>